<feature type="region of interest" description="Disordered" evidence="5">
    <location>
        <begin position="35"/>
        <end position="55"/>
    </location>
</feature>
<evidence type="ECO:0000256" key="5">
    <source>
        <dbReference type="SAM" id="MobiDB-lite"/>
    </source>
</evidence>
<keyword evidence="4" id="KW-0964">Secreted</keyword>
<keyword evidence="4" id="KW-0119">Carbohydrate metabolism</keyword>
<evidence type="ECO:0000313" key="9">
    <source>
        <dbReference type="EMBL" id="NIA57729.1"/>
    </source>
</evidence>
<keyword evidence="4" id="KW-0624">Polysaccharide degradation</keyword>
<dbReference type="InterPro" id="IPR012334">
    <property type="entry name" value="Pectin_lyas_fold"/>
</dbReference>
<protein>
    <recommendedName>
        <fullName evidence="11">Pectate lyase</fullName>
    </recommendedName>
</protein>
<feature type="domain" description="Pectate lyase" evidence="8">
    <location>
        <begin position="61"/>
        <end position="323"/>
    </location>
</feature>
<comment type="similarity">
    <text evidence="4">Belongs to the polysaccharide lyase 1 family.</text>
</comment>
<evidence type="ECO:0000256" key="4">
    <source>
        <dbReference type="RuleBase" id="RU361173"/>
    </source>
</evidence>
<dbReference type="SUPFAM" id="SSF51126">
    <property type="entry name" value="Pectin lyase-like"/>
    <property type="match status" value="2"/>
</dbReference>
<dbReference type="InterPro" id="IPR002022">
    <property type="entry name" value="Pec_lyase"/>
</dbReference>
<evidence type="ECO:0000256" key="6">
    <source>
        <dbReference type="SAM" id="SignalP"/>
    </source>
</evidence>
<evidence type="ECO:0000259" key="7">
    <source>
        <dbReference type="SMART" id="SM00635"/>
    </source>
</evidence>
<dbReference type="Gene3D" id="2.60.120.560">
    <property type="entry name" value="Exo-inulinase, domain 1"/>
    <property type="match status" value="1"/>
</dbReference>
<dbReference type="InterPro" id="IPR011050">
    <property type="entry name" value="Pectin_lyase_fold/virulence"/>
</dbReference>
<comment type="caution">
    <text evidence="9">The sequence shown here is derived from an EMBL/GenBank/DDBJ whole genome shotgun (WGS) entry which is preliminary data.</text>
</comment>
<dbReference type="RefSeq" id="WP_166864872.1">
    <property type="nucleotide sequence ID" value="NZ_JAAQOM010000026.1"/>
</dbReference>
<accession>A0ABX0PMS9</accession>
<dbReference type="Pfam" id="PF00544">
    <property type="entry name" value="Pectate_lyase_4"/>
    <property type="match status" value="1"/>
</dbReference>
<gene>
    <name evidence="9" type="ORF">HAV22_29295</name>
</gene>
<evidence type="ECO:0000313" key="10">
    <source>
        <dbReference type="Proteomes" id="UP000716322"/>
    </source>
</evidence>
<name>A0ABX0PMS9_9BURK</name>
<keyword evidence="6" id="KW-0732">Signal</keyword>
<comment type="subcellular location">
    <subcellularLocation>
        <location evidence="4">Secreted</location>
    </subcellularLocation>
</comment>
<sequence>MRNLNVRAALRATALLAGALCAASTMATIAHGATTDPARATAPPDGWASQGGGTTAGASATADQIYTVTNRAQLLAAIANGGTTPKIIKLSGIVDMTEGKPYTSTADQSARGAIRLRNNTTLIGDGANSGLVNGHIILSNVSQIIIRNLKIQNPCDVEPVWDPTDGSTGNWNAAYDGIGISGSDHIWIDHNSFTDAPVTDNFLPIENGHVKQCHDGAVDITNASDYVTVSYNVFGEHDKNNLIGSSPTATADEGKLRVTFSNNVFRAIQSRAPRVRFGQVHLFNNYYTGSKTADVYKNSYSVGPGANAKILSNANVFEIAGASGCDSVVRNPGDAVPGTFKDTGSLLNGAALGACAVSNATTWTPPYAYTPRPAALVKANALAQAGGGKLSTAITGTGKVTVDTGPVLNCPTTGLYFCDDFQDGTTDKWDLKPVAGPNGSFSVVPEAAGSASKVLQYTAATTGGVLALVKPSAFTGVASPDYYLEARIRPMTNGATSTKQLYLITRYVDAGNWYGAGLNVQSSTTSTQVEIAKMLNGSLSRVAQARSPIAMDAQFYTVRFELIGSKLTVYLDGKNMGSVTDASFAQRGLIGLYTTNKSFQIDDVHVGDPRMKPVQLTLNPSTPTYTAEAGDAPTRITVTAVAADGTADSFAVSSSNPDVVSAVASGNTVTLTPLSAGSASIVFTSGSESTLTRTVTASVAPQFVQPTQTYLLQGVSAPAARAGATNIDTVLKLTFDSPPTLGTNGSIRIFRMADDTLVDVIRTHGETDAIGYSGQAVVRRVNTAPIRIEGNTATIALHSGKLDYGTEYYVAIADGVFTNTTLGGTPFVGIGKPAGWSFTTKAAAPSASTITVDDDGDADFRTVQGALNYAMQKFSKTAPVTVNVKNGTYDELLFLNGKDNVSIKGESRDGVLIRYTNNDSLNPGTGASQSATTTGSPAGGRAVMLIESSDMLVLDNLSVKNTTILSPSISGQAETLYFNSDTRMVAKNASFYSEQDTLNLKGWAWFYNTLVAGNVDFIWGGSHAALFENSEIRSVGISTSATGGGYVLQARVPSASDIGYVFLNSSLTHGPGPGPNHGDIPAGATYLARSPGGTASWDNIAFINCKMDTHIAAAGWAGLGVNGQPAPNPTVPNASSGWREYGSTTLAGTPIDLRMRVGGYTLSDAEVADRFATRAKVFSAYGNGVGWDPQP</sequence>
<organism evidence="9 10">
    <name type="scientific">Telluria antibiotica</name>
    <dbReference type="NCBI Taxonomy" id="2717319"/>
    <lineage>
        <taxon>Bacteria</taxon>
        <taxon>Pseudomonadati</taxon>
        <taxon>Pseudomonadota</taxon>
        <taxon>Betaproteobacteria</taxon>
        <taxon>Burkholderiales</taxon>
        <taxon>Oxalobacteraceae</taxon>
        <taxon>Telluria group</taxon>
        <taxon>Telluria</taxon>
    </lineage>
</organism>
<proteinExistence type="inferred from homology"/>
<reference evidence="9 10" key="1">
    <citation type="submission" date="2020-03" db="EMBL/GenBank/DDBJ databases">
        <title>Genome sequence of strain Massilia sp. TW-1.</title>
        <authorList>
            <person name="Chaudhary D.K."/>
        </authorList>
    </citation>
    <scope>NUCLEOTIDE SEQUENCE [LARGE SCALE GENOMIC DNA]</scope>
    <source>
        <strain evidence="9 10">TW-1</strain>
    </source>
</reference>
<keyword evidence="10" id="KW-1185">Reference proteome</keyword>
<keyword evidence="2" id="KW-0063">Aspartyl esterase</keyword>
<dbReference type="Gene3D" id="2.60.40.1080">
    <property type="match status" value="1"/>
</dbReference>
<evidence type="ECO:0008006" key="11">
    <source>
        <dbReference type="Google" id="ProtNLM"/>
    </source>
</evidence>
<dbReference type="Pfam" id="PF01095">
    <property type="entry name" value="Pectinesterase"/>
    <property type="match status" value="1"/>
</dbReference>
<feature type="signal peptide" evidence="6">
    <location>
        <begin position="1"/>
        <end position="32"/>
    </location>
</feature>
<dbReference type="PANTHER" id="PTHR31683">
    <property type="entry name" value="PECTATE LYASE 18-RELATED"/>
    <property type="match status" value="1"/>
</dbReference>
<evidence type="ECO:0000256" key="2">
    <source>
        <dbReference type="ARBA" id="ARBA00023085"/>
    </source>
</evidence>
<dbReference type="InterPro" id="IPR000070">
    <property type="entry name" value="Pectinesterase_cat"/>
</dbReference>
<feature type="compositionally biased region" description="Low complexity" evidence="5">
    <location>
        <begin position="35"/>
        <end position="48"/>
    </location>
</feature>
<evidence type="ECO:0000259" key="8">
    <source>
        <dbReference type="SMART" id="SM00656"/>
    </source>
</evidence>
<keyword evidence="1" id="KW-0378">Hydrolase</keyword>
<dbReference type="SMART" id="SM00635">
    <property type="entry name" value="BID_2"/>
    <property type="match status" value="1"/>
</dbReference>
<dbReference type="EMBL" id="JAAQOM010000026">
    <property type="protein sequence ID" value="NIA57729.1"/>
    <property type="molecule type" value="Genomic_DNA"/>
</dbReference>
<dbReference type="InterPro" id="IPR003343">
    <property type="entry name" value="Big_2"/>
</dbReference>
<dbReference type="Gene3D" id="2.160.20.10">
    <property type="entry name" value="Single-stranded right-handed beta-helix, Pectin lyase-like"/>
    <property type="match status" value="2"/>
</dbReference>
<dbReference type="PANTHER" id="PTHR31683:SF18">
    <property type="entry name" value="PECTATE LYASE 21-RELATED"/>
    <property type="match status" value="1"/>
</dbReference>
<keyword evidence="3 4" id="KW-0456">Lyase</keyword>
<evidence type="ECO:0000256" key="1">
    <source>
        <dbReference type="ARBA" id="ARBA00022801"/>
    </source>
</evidence>
<dbReference type="InterPro" id="IPR045032">
    <property type="entry name" value="PEL"/>
</dbReference>
<evidence type="ECO:0000256" key="3">
    <source>
        <dbReference type="ARBA" id="ARBA00023239"/>
    </source>
</evidence>
<dbReference type="Proteomes" id="UP000716322">
    <property type="component" value="Unassembled WGS sequence"/>
</dbReference>
<feature type="chain" id="PRO_5045185159" description="Pectate lyase" evidence="6">
    <location>
        <begin position="33"/>
        <end position="1191"/>
    </location>
</feature>
<feature type="domain" description="BIG2" evidence="7">
    <location>
        <begin position="612"/>
        <end position="695"/>
    </location>
</feature>
<dbReference type="SMART" id="SM00656">
    <property type="entry name" value="Amb_all"/>
    <property type="match status" value="1"/>
</dbReference>